<evidence type="ECO:0000256" key="1">
    <source>
        <dbReference type="PROSITE-ProRule" id="PRU00191"/>
    </source>
</evidence>
<feature type="region of interest" description="Disordered" evidence="2">
    <location>
        <begin position="123"/>
        <end position="143"/>
    </location>
</feature>
<evidence type="ECO:0000256" key="2">
    <source>
        <dbReference type="SAM" id="MobiDB-lite"/>
    </source>
</evidence>
<evidence type="ECO:0000313" key="5">
    <source>
        <dbReference type="Proteomes" id="UP000005408"/>
    </source>
</evidence>
<keyword evidence="1" id="KW-0727">SH2 domain</keyword>
<keyword evidence="5" id="KW-1185">Reference proteome</keyword>
<sequence>MLQQILQTMTVDPDLLSELSDEQKAILFVKIREEQVRRYNEFEKKNQDDRIPRKPKKGRKNVDFLLGKNGKEWVWVMGEHKKDRSIEEMIELEIQERALKEAEREIEEIRRQEEAELARKLEEEKERMEGEQHQKEEEIRKQREEAELYASLKQAREMARKLEEEKQKAEEEEKIRVEQLRHRFAEDQRHSLERLVKDKNRRSSEIFTEYMCKREEMEKIAEQNLQEVELSWQEQEKKAKKAEEEVKELARRARIEYKNSLRQGMNVLNAVSAFSGNGTNQKPPVPPKSDELRKSAAKVIKKRPPRPPNKQAVVDWFLEEERPKGVGTDPCTGKVAQWFHGVISRLEAENYLLNMTLGSYLVRVSERVWGYTISYRAEDRCKHFLVDTSKQGYQFFGANQLEQVRRYNEFEKKNQDDRIPRKPKKGRKNVDFLLGKNSKEWVWVMGEHKNDKSIDEMIELEIQESALKEAEREIEEIR</sequence>
<name>A0A8W8MRV7_MAGGI</name>
<dbReference type="PROSITE" id="PS50001">
    <property type="entry name" value="SH2"/>
    <property type="match status" value="1"/>
</dbReference>
<evidence type="ECO:0000313" key="4">
    <source>
        <dbReference type="EnsemblMetazoa" id="G3676.1:cds"/>
    </source>
</evidence>
<evidence type="ECO:0000259" key="3">
    <source>
        <dbReference type="PROSITE" id="PS50001"/>
    </source>
</evidence>
<dbReference type="PANTHER" id="PTHR14388">
    <property type="entry name" value="T CELL-SPECIFIC ADAPTER PROTEIN TSAD"/>
    <property type="match status" value="1"/>
</dbReference>
<dbReference type="EnsemblMetazoa" id="G3676.1">
    <property type="protein sequence ID" value="G3676.1:cds"/>
    <property type="gene ID" value="G3676"/>
</dbReference>
<dbReference type="SMART" id="SM00252">
    <property type="entry name" value="SH2"/>
    <property type="match status" value="1"/>
</dbReference>
<accession>A0A8W8MRV7</accession>
<protein>
    <recommendedName>
        <fullName evidence="3">SH2 domain-containing protein</fullName>
    </recommendedName>
</protein>
<dbReference type="Gene3D" id="3.30.505.10">
    <property type="entry name" value="SH2 domain"/>
    <property type="match status" value="1"/>
</dbReference>
<dbReference type="InterPro" id="IPR036860">
    <property type="entry name" value="SH2_dom_sf"/>
</dbReference>
<reference evidence="4" key="1">
    <citation type="submission" date="2022-08" db="UniProtKB">
        <authorList>
            <consortium name="EnsemblMetazoa"/>
        </authorList>
    </citation>
    <scope>IDENTIFICATION</scope>
    <source>
        <strain evidence="4">05x7-T-G4-1.051#20</strain>
    </source>
</reference>
<dbReference type="Pfam" id="PF00017">
    <property type="entry name" value="SH2"/>
    <property type="match status" value="1"/>
</dbReference>
<dbReference type="PANTHER" id="PTHR14388:SF17">
    <property type="entry name" value="SH2 DOMAIN-CONTAINING PROTEIN"/>
    <property type="match status" value="1"/>
</dbReference>
<feature type="domain" description="SH2" evidence="3">
    <location>
        <begin position="338"/>
        <end position="396"/>
    </location>
</feature>
<proteinExistence type="predicted"/>
<dbReference type="Proteomes" id="UP000005408">
    <property type="component" value="Unassembled WGS sequence"/>
</dbReference>
<dbReference type="AlphaFoldDB" id="A0A8W8MRV7"/>
<dbReference type="InterPro" id="IPR000980">
    <property type="entry name" value="SH2"/>
</dbReference>
<dbReference type="SUPFAM" id="SSF55550">
    <property type="entry name" value="SH2 domain"/>
    <property type="match status" value="1"/>
</dbReference>
<dbReference type="GO" id="GO:0005737">
    <property type="term" value="C:cytoplasm"/>
    <property type="evidence" value="ECO:0007669"/>
    <property type="project" value="TreeGrafter"/>
</dbReference>
<organism evidence="4 5">
    <name type="scientific">Magallana gigas</name>
    <name type="common">Pacific oyster</name>
    <name type="synonym">Crassostrea gigas</name>
    <dbReference type="NCBI Taxonomy" id="29159"/>
    <lineage>
        <taxon>Eukaryota</taxon>
        <taxon>Metazoa</taxon>
        <taxon>Spiralia</taxon>
        <taxon>Lophotrochozoa</taxon>
        <taxon>Mollusca</taxon>
        <taxon>Bivalvia</taxon>
        <taxon>Autobranchia</taxon>
        <taxon>Pteriomorphia</taxon>
        <taxon>Ostreida</taxon>
        <taxon>Ostreoidea</taxon>
        <taxon>Ostreidae</taxon>
        <taxon>Magallana</taxon>
    </lineage>
</organism>